<proteinExistence type="predicted"/>
<keyword evidence="3" id="KW-1185">Reference proteome</keyword>
<dbReference type="Proteomes" id="UP000594342">
    <property type="component" value="Unassembled WGS sequence"/>
</dbReference>
<organism evidence="2 3">
    <name type="scientific">Yasminevirus sp. GU-2018</name>
    <dbReference type="NCBI Taxonomy" id="2420051"/>
    <lineage>
        <taxon>Viruses</taxon>
        <taxon>Varidnaviria</taxon>
        <taxon>Bamfordvirae</taxon>
        <taxon>Nucleocytoviricota</taxon>
        <taxon>Megaviricetes</taxon>
        <taxon>Imitervirales</taxon>
        <taxon>Mimiviridae</taxon>
        <taxon>Klosneuvirinae</taxon>
        <taxon>Yasminevirus</taxon>
        <taxon>Yasminevirus saudimassiliense</taxon>
    </lineage>
</organism>
<protein>
    <submittedName>
        <fullName evidence="2">Uncharacterized protein</fullName>
    </submittedName>
</protein>
<dbReference type="EMBL" id="UPSH01000001">
    <property type="protein sequence ID" value="VBB17798.1"/>
    <property type="molecule type" value="Genomic_DNA"/>
</dbReference>
<evidence type="ECO:0000313" key="2">
    <source>
        <dbReference type="EMBL" id="VBB17798.1"/>
    </source>
</evidence>
<name>A0A5K0U7A8_9VIRU</name>
<gene>
    <name evidence="2" type="ORF">YASMINEVIRUS_261</name>
</gene>
<evidence type="ECO:0000256" key="1">
    <source>
        <dbReference type="SAM" id="MobiDB-lite"/>
    </source>
</evidence>
<feature type="region of interest" description="Disordered" evidence="1">
    <location>
        <begin position="247"/>
        <end position="288"/>
    </location>
</feature>
<evidence type="ECO:0000313" key="3">
    <source>
        <dbReference type="Proteomes" id="UP000594342"/>
    </source>
</evidence>
<comment type="caution">
    <text evidence="2">The sequence shown here is derived from an EMBL/GenBank/DDBJ whole genome shotgun (WGS) entry which is preliminary data.</text>
</comment>
<reference evidence="2 3" key="1">
    <citation type="submission" date="2018-10" db="EMBL/GenBank/DDBJ databases">
        <authorList>
            <consortium name="IHU Genomes"/>
        </authorList>
    </citation>
    <scope>NUCLEOTIDE SEQUENCE [LARGE SCALE GENOMIC DNA]</scope>
    <source>
        <strain evidence="2 3">A1</strain>
    </source>
</reference>
<sequence length="288" mass="33041">MDSLKEQKDFYKSTPVATVKFRPNQQVSIVIVYESTEPERSQGKKVDLDVDWSTTLATISMRNFTDIGIIIEKVINRARMGWTTYQVVLPNTTVKQSVAERIRMLDASKILDTTTTGGLDPQTQTRRVAVTHTINYTTFREVCKEFKVTELVDRFVPMTDECLLRDLEFMQEEVVTVKIQMNLMKQKGETSRLAFYEDLIGNRPHIMFQLPTKEDYDAYIAKITSLVKSDKVQKLCKNELESLRQTINDHASNGKDTDEDQDSVIDEAIESDADDVEDTDDNRRSTTD</sequence>
<accession>A0A5K0U7A8</accession>
<feature type="compositionally biased region" description="Acidic residues" evidence="1">
    <location>
        <begin position="257"/>
        <end position="280"/>
    </location>
</feature>